<dbReference type="SMART" id="SM01049">
    <property type="entry name" value="Cache_2"/>
    <property type="match status" value="1"/>
</dbReference>
<keyword evidence="2" id="KW-1003">Cell membrane</keyword>
<reference evidence="12" key="1">
    <citation type="submission" date="2021-02" db="EMBL/GenBank/DDBJ databases">
        <title>Abyssanaerobacter marinus gen.nov., sp., nov, anaerobic bacterium isolated from the Onnuri vent field of Indian Ocean and suggestion of Mogibacteriaceae fam. nov., and proposal of reclassification of ambiguous this family's genus member.</title>
        <authorList>
            <person name="Kim Y.J."/>
            <person name="Yang J.-A."/>
        </authorList>
    </citation>
    <scope>NUCLEOTIDE SEQUENCE</scope>
    <source>
        <strain evidence="12">DSM 2634</strain>
    </source>
</reference>
<comment type="similarity">
    <text evidence="7">Belongs to the methyl-accepting chemotaxis (MCP) protein family.</text>
</comment>
<dbReference type="InterPro" id="IPR004090">
    <property type="entry name" value="Chemotax_Me-accpt_rcpt"/>
</dbReference>
<dbReference type="EMBL" id="JAFJZZ010000001">
    <property type="protein sequence ID" value="MBN7772081.1"/>
    <property type="molecule type" value="Genomic_DNA"/>
</dbReference>
<dbReference type="GO" id="GO:0007165">
    <property type="term" value="P:signal transduction"/>
    <property type="evidence" value="ECO:0007669"/>
    <property type="project" value="UniProtKB-KW"/>
</dbReference>
<name>A0A939D6R6_CLOAM</name>
<dbReference type="InterPro" id="IPR033480">
    <property type="entry name" value="sCache_2"/>
</dbReference>
<proteinExistence type="inferred from homology"/>
<comment type="subcellular location">
    <subcellularLocation>
        <location evidence="1">Cell membrane</location>
        <topology evidence="1">Multi-pass membrane protein</topology>
    </subcellularLocation>
</comment>
<dbReference type="GO" id="GO:0004888">
    <property type="term" value="F:transmembrane signaling receptor activity"/>
    <property type="evidence" value="ECO:0007669"/>
    <property type="project" value="InterPro"/>
</dbReference>
<accession>A0A939D6R6</accession>
<dbReference type="GO" id="GO:0006935">
    <property type="term" value="P:chemotaxis"/>
    <property type="evidence" value="ECO:0007669"/>
    <property type="project" value="UniProtKB-KW"/>
</dbReference>
<evidence type="ECO:0000256" key="6">
    <source>
        <dbReference type="ARBA" id="ARBA00023136"/>
    </source>
</evidence>
<keyword evidence="3" id="KW-0145">Chemotaxis</keyword>
<dbReference type="PRINTS" id="PR00260">
    <property type="entry name" value="CHEMTRNSDUCR"/>
</dbReference>
<comment type="caution">
    <text evidence="12">The sequence shown here is derived from an EMBL/GenBank/DDBJ whole genome shotgun (WGS) entry which is preliminary data.</text>
</comment>
<dbReference type="SMART" id="SM00283">
    <property type="entry name" value="MA"/>
    <property type="match status" value="1"/>
</dbReference>
<protein>
    <submittedName>
        <fullName evidence="12">Cache domain-containing protein</fullName>
    </submittedName>
</protein>
<dbReference type="PROSITE" id="PS50885">
    <property type="entry name" value="HAMP"/>
    <property type="match status" value="1"/>
</dbReference>
<evidence type="ECO:0000256" key="3">
    <source>
        <dbReference type="ARBA" id="ARBA00022500"/>
    </source>
</evidence>
<dbReference type="FunFam" id="1.10.287.950:FF:000001">
    <property type="entry name" value="Methyl-accepting chemotaxis sensory transducer"/>
    <property type="match status" value="1"/>
</dbReference>
<dbReference type="GO" id="GO:0005886">
    <property type="term" value="C:plasma membrane"/>
    <property type="evidence" value="ECO:0007669"/>
    <property type="project" value="UniProtKB-SubCell"/>
</dbReference>
<evidence type="ECO:0000256" key="1">
    <source>
        <dbReference type="ARBA" id="ARBA00004651"/>
    </source>
</evidence>
<evidence type="ECO:0000313" key="12">
    <source>
        <dbReference type="EMBL" id="MBN7772081.1"/>
    </source>
</evidence>
<sequence length="579" mass="63192">MIKKATIKTKLVFFFGFLILITVLIQGLVSFVELTKAHNSAIAAEQQKFDAVIKTSVESLISVLDVNHQRYVDGEITHDEEMAAAKKIVRDTRYNGGDGYFWADLEDGTCIVHMNAKYEGQQRYNVKDLEGNYYIQNVIKAGNQKGGEFTEFYFTKPDKEGSFKKRAFTEKYEPYGWYISTGNYYEDIEKTISHYQVAKQISLIGILICGIVMGALGIVAMTIMAGRMTKRLKITTQRLALLSQGDLHSPVPEIASGDELETLSLATKQTVDNLSNILHDIDNTMKNFSDGNFILQSKADYQGDLSGINDSIHKFSVNISSTLSQINTSSDEVARGSDQVAAGSQTLAQGATEQTAAIQELSNFVSDMTVNIQQTSKDAEQAKKIADEASASSSQGKQQMQKMIEAMDKISYASSEIGKIIKTIDDIAFQTNILALNAAVEAARAGEAGKGFAVVADEVRNLAGKSAESAKNTSELIEHSMTAISNGTSIVSETAESLNDIISSSEKSSEVIQHIADAAIVQEKAIEEVNSRLTQVSEVIQLNSATAEESAALSEEMSAQAAMLKELIQHFKFNEGEVM</sequence>
<evidence type="ECO:0000256" key="7">
    <source>
        <dbReference type="ARBA" id="ARBA00029447"/>
    </source>
</evidence>
<keyword evidence="13" id="KW-1185">Reference proteome</keyword>
<dbReference type="RefSeq" id="WP_206580858.1">
    <property type="nucleotide sequence ID" value="NZ_JAFJZZ010000001.1"/>
</dbReference>
<gene>
    <name evidence="12" type="ORF">JYB65_01790</name>
</gene>
<dbReference type="Gene3D" id="6.10.340.10">
    <property type="match status" value="1"/>
</dbReference>
<dbReference type="InterPro" id="IPR051310">
    <property type="entry name" value="MCP_chemotaxis"/>
</dbReference>
<dbReference type="Gene3D" id="1.10.287.950">
    <property type="entry name" value="Methyl-accepting chemotaxis protein"/>
    <property type="match status" value="1"/>
</dbReference>
<dbReference type="AlphaFoldDB" id="A0A939D6R6"/>
<dbReference type="Proteomes" id="UP000664545">
    <property type="component" value="Unassembled WGS sequence"/>
</dbReference>
<dbReference type="InterPro" id="IPR003660">
    <property type="entry name" value="HAMP_dom"/>
</dbReference>
<dbReference type="Pfam" id="PF17200">
    <property type="entry name" value="sCache_2"/>
    <property type="match status" value="1"/>
</dbReference>
<evidence type="ECO:0000256" key="5">
    <source>
        <dbReference type="ARBA" id="ARBA00022989"/>
    </source>
</evidence>
<evidence type="ECO:0000256" key="9">
    <source>
        <dbReference type="SAM" id="Phobius"/>
    </source>
</evidence>
<evidence type="ECO:0000256" key="2">
    <source>
        <dbReference type="ARBA" id="ARBA00022475"/>
    </source>
</evidence>
<evidence type="ECO:0000256" key="8">
    <source>
        <dbReference type="PROSITE-ProRule" id="PRU00284"/>
    </source>
</evidence>
<evidence type="ECO:0000256" key="4">
    <source>
        <dbReference type="ARBA" id="ARBA00022692"/>
    </source>
</evidence>
<dbReference type="SUPFAM" id="SSF58104">
    <property type="entry name" value="Methyl-accepting chemotaxis protein (MCP) signaling domain"/>
    <property type="match status" value="1"/>
</dbReference>
<keyword evidence="8" id="KW-0807">Transducer</keyword>
<feature type="domain" description="Methyl-accepting transducer" evidence="10">
    <location>
        <begin position="329"/>
        <end position="558"/>
    </location>
</feature>
<evidence type="ECO:0000259" key="10">
    <source>
        <dbReference type="PROSITE" id="PS50111"/>
    </source>
</evidence>
<dbReference type="InterPro" id="IPR004089">
    <property type="entry name" value="MCPsignal_dom"/>
</dbReference>
<dbReference type="CDD" id="cd11386">
    <property type="entry name" value="MCP_signal"/>
    <property type="match status" value="1"/>
</dbReference>
<keyword evidence="5 9" id="KW-1133">Transmembrane helix</keyword>
<dbReference type="PANTHER" id="PTHR43531">
    <property type="entry name" value="PROTEIN ICFG"/>
    <property type="match status" value="1"/>
</dbReference>
<feature type="transmembrane region" description="Helical" evidence="9">
    <location>
        <begin position="12"/>
        <end position="32"/>
    </location>
</feature>
<dbReference type="PROSITE" id="PS50111">
    <property type="entry name" value="CHEMOTAXIS_TRANSDUC_2"/>
    <property type="match status" value="1"/>
</dbReference>
<evidence type="ECO:0000313" key="13">
    <source>
        <dbReference type="Proteomes" id="UP000664545"/>
    </source>
</evidence>
<organism evidence="12 13">
    <name type="scientific">Clostridium aminobutyricum</name>
    <dbReference type="NCBI Taxonomy" id="33953"/>
    <lineage>
        <taxon>Bacteria</taxon>
        <taxon>Bacillati</taxon>
        <taxon>Bacillota</taxon>
        <taxon>Clostridia</taxon>
        <taxon>Eubacteriales</taxon>
        <taxon>Clostridiaceae</taxon>
        <taxon>Clostridium</taxon>
    </lineage>
</organism>
<dbReference type="PANTHER" id="PTHR43531:SF11">
    <property type="entry name" value="METHYL-ACCEPTING CHEMOTAXIS PROTEIN 3"/>
    <property type="match status" value="1"/>
</dbReference>
<dbReference type="Gene3D" id="3.30.450.20">
    <property type="entry name" value="PAS domain"/>
    <property type="match status" value="1"/>
</dbReference>
<dbReference type="Pfam" id="PF00015">
    <property type="entry name" value="MCPsignal"/>
    <property type="match status" value="1"/>
</dbReference>
<keyword evidence="4 9" id="KW-0812">Transmembrane</keyword>
<feature type="transmembrane region" description="Helical" evidence="9">
    <location>
        <begin position="201"/>
        <end position="223"/>
    </location>
</feature>
<evidence type="ECO:0000259" key="11">
    <source>
        <dbReference type="PROSITE" id="PS50885"/>
    </source>
</evidence>
<feature type="domain" description="HAMP" evidence="11">
    <location>
        <begin position="226"/>
        <end position="279"/>
    </location>
</feature>
<keyword evidence="6 9" id="KW-0472">Membrane</keyword>